<dbReference type="InterPro" id="IPR050230">
    <property type="entry name" value="CALM/Myosin/TropC-like"/>
</dbReference>
<dbReference type="Gene3D" id="1.10.238.10">
    <property type="entry name" value="EF-hand"/>
    <property type="match status" value="2"/>
</dbReference>
<dbReference type="GO" id="GO:0005509">
    <property type="term" value="F:calcium ion binding"/>
    <property type="evidence" value="ECO:0007669"/>
    <property type="project" value="InterPro"/>
</dbReference>
<keyword evidence="5" id="KW-1185">Reference proteome</keyword>
<dbReference type="CDD" id="cd00051">
    <property type="entry name" value="EFh"/>
    <property type="match status" value="1"/>
</dbReference>
<dbReference type="PANTHER" id="PTHR23048:SF0">
    <property type="entry name" value="CALMODULIN LIKE 3"/>
    <property type="match status" value="1"/>
</dbReference>
<dbReference type="Proteomes" id="UP000597762">
    <property type="component" value="Unassembled WGS sequence"/>
</dbReference>
<dbReference type="AlphaFoldDB" id="A0A812AME7"/>
<dbReference type="InterPro" id="IPR011992">
    <property type="entry name" value="EF-hand-dom_pair"/>
</dbReference>
<dbReference type="PANTHER" id="PTHR23048">
    <property type="entry name" value="MYOSIN LIGHT CHAIN 1, 3"/>
    <property type="match status" value="1"/>
</dbReference>
<protein>
    <submittedName>
        <fullName evidence="4">CALM</fullName>
    </submittedName>
</protein>
<feature type="domain" description="EF-hand" evidence="3">
    <location>
        <begin position="79"/>
        <end position="114"/>
    </location>
</feature>
<reference evidence="4" key="1">
    <citation type="submission" date="2021-01" db="EMBL/GenBank/DDBJ databases">
        <authorList>
            <person name="Li R."/>
            <person name="Bekaert M."/>
        </authorList>
    </citation>
    <scope>NUCLEOTIDE SEQUENCE</scope>
    <source>
        <strain evidence="4">Farmed</strain>
    </source>
</reference>
<comment type="caution">
    <text evidence="4">The sequence shown here is derived from an EMBL/GenBank/DDBJ whole genome shotgun (WGS) entry which is preliminary data.</text>
</comment>
<gene>
    <name evidence="4" type="ORF">SPHA_3134</name>
</gene>
<dbReference type="InterPro" id="IPR002048">
    <property type="entry name" value="EF_hand_dom"/>
</dbReference>
<evidence type="ECO:0000256" key="2">
    <source>
        <dbReference type="ARBA" id="ARBA00023179"/>
    </source>
</evidence>
<keyword evidence="2" id="KW-0514">Muscle protein</keyword>
<dbReference type="EMBL" id="CAHIKZ030000091">
    <property type="protein sequence ID" value="CAE1151364.1"/>
    <property type="molecule type" value="Genomic_DNA"/>
</dbReference>
<dbReference type="OrthoDB" id="435273at2759"/>
<proteinExistence type="predicted"/>
<evidence type="ECO:0000259" key="3">
    <source>
        <dbReference type="PROSITE" id="PS50222"/>
    </source>
</evidence>
<dbReference type="PROSITE" id="PS50222">
    <property type="entry name" value="EF_HAND_2"/>
    <property type="match status" value="1"/>
</dbReference>
<dbReference type="Pfam" id="PF13499">
    <property type="entry name" value="EF-hand_7"/>
    <property type="match status" value="1"/>
</dbReference>
<accession>A0A812AME7</accession>
<organism evidence="4 5">
    <name type="scientific">Acanthosepion pharaonis</name>
    <name type="common">Pharaoh cuttlefish</name>
    <name type="synonym">Sepia pharaonis</name>
    <dbReference type="NCBI Taxonomy" id="158019"/>
    <lineage>
        <taxon>Eukaryota</taxon>
        <taxon>Metazoa</taxon>
        <taxon>Spiralia</taxon>
        <taxon>Lophotrochozoa</taxon>
        <taxon>Mollusca</taxon>
        <taxon>Cephalopoda</taxon>
        <taxon>Coleoidea</taxon>
        <taxon>Decapodiformes</taxon>
        <taxon>Sepiida</taxon>
        <taxon>Sepiina</taxon>
        <taxon>Sepiidae</taxon>
        <taxon>Acanthosepion</taxon>
    </lineage>
</organism>
<sequence length="151" mass="17795">MARYFSQSKIDEFKECFSFNARKNQISQVEELSLIMRSLGFSPTREETTKYLEKYKNEDSIINFALFLDILHEHCQTENNEKEIMQAFQAHDKNKTGTVPGNELRQILLNLGERLTRNEVDTMFREMNFPANGPIRYESLVKYLLTPIPDY</sequence>
<evidence type="ECO:0000256" key="1">
    <source>
        <dbReference type="ARBA" id="ARBA00022737"/>
    </source>
</evidence>
<evidence type="ECO:0000313" key="5">
    <source>
        <dbReference type="Proteomes" id="UP000597762"/>
    </source>
</evidence>
<name>A0A812AME7_ACAPH</name>
<dbReference type="FunFam" id="1.10.238.10:FF:000001">
    <property type="entry name" value="Calmodulin 1"/>
    <property type="match status" value="1"/>
</dbReference>
<evidence type="ECO:0000313" key="4">
    <source>
        <dbReference type="EMBL" id="CAE1151364.1"/>
    </source>
</evidence>
<keyword evidence="1" id="KW-0677">Repeat</keyword>
<dbReference type="GO" id="GO:0016460">
    <property type="term" value="C:myosin II complex"/>
    <property type="evidence" value="ECO:0007669"/>
    <property type="project" value="TreeGrafter"/>
</dbReference>
<dbReference type="SUPFAM" id="SSF47473">
    <property type="entry name" value="EF-hand"/>
    <property type="match status" value="1"/>
</dbReference>